<keyword evidence="10 15" id="KW-1133">Transmembrane helix</keyword>
<dbReference type="GO" id="GO:0008137">
    <property type="term" value="F:NADH dehydrogenase (ubiquinone) activity"/>
    <property type="evidence" value="ECO:0007669"/>
    <property type="project" value="UniProtKB-EC"/>
</dbReference>
<evidence type="ECO:0000256" key="5">
    <source>
        <dbReference type="ARBA" id="ARBA00022448"/>
    </source>
</evidence>
<evidence type="ECO:0000256" key="13">
    <source>
        <dbReference type="ARBA" id="ARBA00023128"/>
    </source>
</evidence>
<evidence type="ECO:0000256" key="8">
    <source>
        <dbReference type="ARBA" id="ARBA00022967"/>
    </source>
</evidence>
<comment type="function">
    <text evidence="15">Core subunit of the mitochondrial membrane respiratory chain NADH dehydrogenase (Complex I) which catalyzes electron transfer from NADH through the respiratory chain, using ubiquinone as an electron acceptor.</text>
</comment>
<keyword evidence="6 15" id="KW-0679">Respiratory chain</keyword>
<evidence type="ECO:0000256" key="10">
    <source>
        <dbReference type="ARBA" id="ARBA00022989"/>
    </source>
</evidence>
<evidence type="ECO:0000256" key="7">
    <source>
        <dbReference type="ARBA" id="ARBA00022692"/>
    </source>
</evidence>
<dbReference type="GO" id="GO:0030964">
    <property type="term" value="C:NADH dehydrogenase complex"/>
    <property type="evidence" value="ECO:0007669"/>
    <property type="project" value="TreeGrafter"/>
</dbReference>
<dbReference type="GO" id="GO:0005743">
    <property type="term" value="C:mitochondrial inner membrane"/>
    <property type="evidence" value="ECO:0007669"/>
    <property type="project" value="UniProtKB-SubCell"/>
</dbReference>
<name>A0A6H1PHF7_9MOLL</name>
<organism evidence="16">
    <name type="scientific">Nierstraszella lineata</name>
    <dbReference type="NCBI Taxonomy" id="515354"/>
    <lineage>
        <taxon>Eukaryota</taxon>
        <taxon>Metazoa</taxon>
        <taxon>Spiralia</taxon>
        <taxon>Lophotrochozoa</taxon>
        <taxon>Mollusca</taxon>
        <taxon>Polyplacophora</taxon>
        <taxon>Neoloricata</taxon>
        <taxon>Lepidopleurida</taxon>
        <taxon>Nierstraszellidae</taxon>
        <taxon>Nierstraszella</taxon>
    </lineage>
</organism>
<evidence type="ECO:0000256" key="9">
    <source>
        <dbReference type="ARBA" id="ARBA00022982"/>
    </source>
</evidence>
<comment type="similarity">
    <text evidence="2 15">Belongs to the complex I subunit 4L family.</text>
</comment>
<comment type="catalytic activity">
    <reaction evidence="15">
        <text>a ubiquinone + NADH + 5 H(+)(in) = a ubiquinol + NAD(+) + 4 H(+)(out)</text>
        <dbReference type="Rhea" id="RHEA:29091"/>
        <dbReference type="Rhea" id="RHEA-COMP:9565"/>
        <dbReference type="Rhea" id="RHEA-COMP:9566"/>
        <dbReference type="ChEBI" id="CHEBI:15378"/>
        <dbReference type="ChEBI" id="CHEBI:16389"/>
        <dbReference type="ChEBI" id="CHEBI:17976"/>
        <dbReference type="ChEBI" id="CHEBI:57540"/>
        <dbReference type="ChEBI" id="CHEBI:57945"/>
        <dbReference type="EC" id="7.1.1.2"/>
    </reaction>
</comment>
<evidence type="ECO:0000256" key="6">
    <source>
        <dbReference type="ARBA" id="ARBA00022660"/>
    </source>
</evidence>
<dbReference type="RefSeq" id="YP_009773370.1">
    <property type="nucleotide sequence ID" value="NC_047421.1"/>
</dbReference>
<feature type="transmembrane region" description="Helical" evidence="15">
    <location>
        <begin position="62"/>
        <end position="83"/>
    </location>
</feature>
<sequence length="99" mass="10823">MALSMTVLVLISTTMMIFSLVCLSFQRKHLLNALLSLEMILLSLFIFLVGLSSSINESFVCLVLLSFGACEAAVGLALLVVLVRTHGNDYVYSFSVQKC</sequence>
<keyword evidence="5 15" id="KW-0813">Transport</keyword>
<reference evidence="16" key="1">
    <citation type="journal article" date="2020" name="BMC Evol. Biol.">
        <title>A mitogenomic phylogeny of chitons (Mollusca: Polyplacophora).</title>
        <authorList>
            <person name="Irisarri I."/>
            <person name="Uribe J.E."/>
            <person name="Eernisse D.J."/>
            <person name="Zardoya R."/>
        </authorList>
    </citation>
    <scope>NUCLEOTIDE SEQUENCE</scope>
</reference>
<dbReference type="GO" id="GO:0042773">
    <property type="term" value="P:ATP synthesis coupled electron transport"/>
    <property type="evidence" value="ECO:0007669"/>
    <property type="project" value="UniProtKB-UniRule"/>
</dbReference>
<dbReference type="Pfam" id="PF00420">
    <property type="entry name" value="Oxidored_q2"/>
    <property type="match status" value="1"/>
</dbReference>
<evidence type="ECO:0000256" key="12">
    <source>
        <dbReference type="ARBA" id="ARBA00023075"/>
    </source>
</evidence>
<dbReference type="InterPro" id="IPR001133">
    <property type="entry name" value="NADH_UbQ_OxRdtase_chain4L/K"/>
</dbReference>
<gene>
    <name evidence="16" type="primary">ND4L</name>
</gene>
<keyword evidence="15" id="KW-0999">Mitochondrion inner membrane</keyword>
<dbReference type="CTD" id="4539"/>
<evidence type="ECO:0000256" key="3">
    <source>
        <dbReference type="ARBA" id="ARBA00012944"/>
    </source>
</evidence>
<keyword evidence="8 15" id="KW-1278">Translocase</keyword>
<evidence type="ECO:0000256" key="14">
    <source>
        <dbReference type="ARBA" id="ARBA00023136"/>
    </source>
</evidence>
<feature type="transmembrane region" description="Helical" evidence="15">
    <location>
        <begin position="6"/>
        <end position="23"/>
    </location>
</feature>
<evidence type="ECO:0000256" key="15">
    <source>
        <dbReference type="RuleBase" id="RU004419"/>
    </source>
</evidence>
<geneLocation type="mitochondrion" evidence="16"/>
<keyword evidence="11 15" id="KW-0520">NAD</keyword>
<keyword evidence="13 15" id="KW-0496">Mitochondrion</keyword>
<comment type="subcellular location">
    <subcellularLocation>
        <location evidence="15">Mitochondrion inner membrane</location>
        <topology evidence="15">Multi-pass membrane protein</topology>
    </subcellularLocation>
    <subcellularLocation>
        <location evidence="1">Mitochondrion membrane</location>
        <topology evidence="1">Multi-pass membrane protein</topology>
    </subcellularLocation>
</comment>
<keyword evidence="14 15" id="KW-0472">Membrane</keyword>
<dbReference type="EC" id="7.1.1.2" evidence="3 15"/>
<dbReference type="AlphaFoldDB" id="A0A6H1PHF7"/>
<dbReference type="PANTHER" id="PTHR11434:SF0">
    <property type="entry name" value="NADH-UBIQUINONE OXIDOREDUCTASE CHAIN 4L"/>
    <property type="match status" value="1"/>
</dbReference>
<keyword evidence="7 15" id="KW-0812">Transmembrane</keyword>
<evidence type="ECO:0000256" key="1">
    <source>
        <dbReference type="ARBA" id="ARBA00004225"/>
    </source>
</evidence>
<proteinExistence type="inferred from homology"/>
<dbReference type="Gene3D" id="1.10.287.3510">
    <property type="match status" value="1"/>
</dbReference>
<dbReference type="GeneID" id="54614950"/>
<protein>
    <recommendedName>
        <fullName evidence="4 15">NADH-ubiquinone oxidoreductase chain 4L</fullName>
        <ecNumber evidence="3 15">7.1.1.2</ecNumber>
    </recommendedName>
</protein>
<evidence type="ECO:0000256" key="2">
    <source>
        <dbReference type="ARBA" id="ARBA00010519"/>
    </source>
</evidence>
<evidence type="ECO:0000313" key="16">
    <source>
        <dbReference type="EMBL" id="QIZ12581.1"/>
    </source>
</evidence>
<accession>A0A6H1PHF7</accession>
<dbReference type="PANTHER" id="PTHR11434">
    <property type="entry name" value="NADH-UBIQUINONE OXIDOREDUCTASE SUBUNIT ND4L"/>
    <property type="match status" value="1"/>
</dbReference>
<evidence type="ECO:0000256" key="11">
    <source>
        <dbReference type="ARBA" id="ARBA00023027"/>
    </source>
</evidence>
<keyword evidence="12 15" id="KW-0830">Ubiquinone</keyword>
<evidence type="ECO:0000256" key="4">
    <source>
        <dbReference type="ARBA" id="ARBA00016612"/>
    </source>
</evidence>
<dbReference type="EMBL" id="MN864055">
    <property type="protein sequence ID" value="QIZ12581.1"/>
    <property type="molecule type" value="Genomic_DNA"/>
</dbReference>
<dbReference type="GO" id="GO:0016651">
    <property type="term" value="F:oxidoreductase activity, acting on NAD(P)H"/>
    <property type="evidence" value="ECO:0007669"/>
    <property type="project" value="InterPro"/>
</dbReference>
<feature type="transmembrane region" description="Helical" evidence="15">
    <location>
        <begin position="30"/>
        <end position="50"/>
    </location>
</feature>
<dbReference type="InterPro" id="IPR039428">
    <property type="entry name" value="NUOK/Mnh_C1-like"/>
</dbReference>
<keyword evidence="9 15" id="KW-0249">Electron transport</keyword>